<dbReference type="InterPro" id="IPR029002">
    <property type="entry name" value="PLPC/GPLD1"/>
</dbReference>
<protein>
    <submittedName>
        <fullName evidence="2">Zinc dependent phospholipase C family protein</fullName>
    </submittedName>
</protein>
<dbReference type="Proteomes" id="UP000824250">
    <property type="component" value="Unassembled WGS sequence"/>
</dbReference>
<sequence>MPGFTTHYLFGVKAYNDLPNNYLKHVISKYRWLYQLGLQGPDIFFYNLPILRHRDYRNVGSHMHEYHVNDFFRNYLTRIGEIKPKQQREQALSYLAGFICHYAADSICHPFVYGRIQYQTEGKSSKFHGLHAELENDIDALLLRKFKKKKPSEFNQAATICLNGQEIQFISHFLSKCINDTYYKITERNIFQVTDGMVFRSIYAIRFGGRILSDPEGRKRDFLKIMETMFFRNPIASKKVVTDAAPTQVRKTLNLDHEIWTNPWNRSLASNASFLDLYRQTLQKCNLVYYHLNALFTCDASLQEQTAERLLGELGNYSYHSGLDVG</sequence>
<name>A0A9D1D7C6_9FIRM</name>
<reference evidence="2" key="1">
    <citation type="submission" date="2020-10" db="EMBL/GenBank/DDBJ databases">
        <authorList>
            <person name="Gilroy R."/>
        </authorList>
    </citation>
    <scope>NUCLEOTIDE SEQUENCE</scope>
    <source>
        <strain evidence="2">CHK180-2868</strain>
    </source>
</reference>
<feature type="domain" description="Phospholipase C/D" evidence="1">
    <location>
        <begin position="6"/>
        <end position="153"/>
    </location>
</feature>
<accession>A0A9D1D7C6</accession>
<reference evidence="2" key="2">
    <citation type="journal article" date="2021" name="PeerJ">
        <title>Extensive microbial diversity within the chicken gut microbiome revealed by metagenomics and culture.</title>
        <authorList>
            <person name="Gilroy R."/>
            <person name="Ravi A."/>
            <person name="Getino M."/>
            <person name="Pursley I."/>
            <person name="Horton D.L."/>
            <person name="Alikhan N.F."/>
            <person name="Baker D."/>
            <person name="Gharbi K."/>
            <person name="Hall N."/>
            <person name="Watson M."/>
            <person name="Adriaenssens E.M."/>
            <person name="Foster-Nyarko E."/>
            <person name="Jarju S."/>
            <person name="Secka A."/>
            <person name="Antonio M."/>
            <person name="Oren A."/>
            <person name="Chaudhuri R.R."/>
            <person name="La Ragione R."/>
            <person name="Hildebrand F."/>
            <person name="Pallen M.J."/>
        </authorList>
    </citation>
    <scope>NUCLEOTIDE SEQUENCE</scope>
    <source>
        <strain evidence="2">CHK180-2868</strain>
    </source>
</reference>
<dbReference type="AlphaFoldDB" id="A0A9D1D7C6"/>
<organism evidence="2 3">
    <name type="scientific">Candidatus Copromonas faecavium</name>
    <name type="common">nom. illeg.</name>
    <dbReference type="NCBI Taxonomy" id="2840740"/>
    <lineage>
        <taxon>Bacteria</taxon>
        <taxon>Bacillati</taxon>
        <taxon>Bacillota</taxon>
        <taxon>Clostridia</taxon>
        <taxon>Lachnospirales</taxon>
        <taxon>Lachnospiraceae</taxon>
        <taxon>Candidatus Copromonas (nom. illeg.)</taxon>
    </lineage>
</organism>
<dbReference type="Pfam" id="PF00882">
    <property type="entry name" value="Zn_dep_PLPC"/>
    <property type="match status" value="1"/>
</dbReference>
<proteinExistence type="predicted"/>
<evidence type="ECO:0000259" key="1">
    <source>
        <dbReference type="Pfam" id="PF00882"/>
    </source>
</evidence>
<evidence type="ECO:0000313" key="3">
    <source>
        <dbReference type="Proteomes" id="UP000824250"/>
    </source>
</evidence>
<evidence type="ECO:0000313" key="2">
    <source>
        <dbReference type="EMBL" id="HIR06509.1"/>
    </source>
</evidence>
<dbReference type="EMBL" id="DVGC01000064">
    <property type="protein sequence ID" value="HIR06509.1"/>
    <property type="molecule type" value="Genomic_DNA"/>
</dbReference>
<comment type="caution">
    <text evidence="2">The sequence shown here is derived from an EMBL/GenBank/DDBJ whole genome shotgun (WGS) entry which is preliminary data.</text>
</comment>
<gene>
    <name evidence="2" type="ORF">IAB28_11195</name>
</gene>